<dbReference type="PANTHER" id="PTHR37313:SF2">
    <property type="entry name" value="UPF0749 PROTEIN YLXX"/>
    <property type="match status" value="1"/>
</dbReference>
<evidence type="ECO:0000313" key="2">
    <source>
        <dbReference type="EMBL" id="RFT43251.1"/>
    </source>
</evidence>
<dbReference type="OrthoDB" id="3211287at2"/>
<reference evidence="2 3" key="1">
    <citation type="submission" date="2017-07" db="EMBL/GenBank/DDBJ databases">
        <authorList>
            <person name="Sun Z.S."/>
            <person name="Albrecht U."/>
            <person name="Echele G."/>
            <person name="Lee C.C."/>
        </authorList>
    </citation>
    <scope>NUCLEOTIDE SEQUENCE [LARGE SCALE GENOMIC DNA]</scope>
    <source>
        <strain evidence="2 3">P16-029</strain>
    </source>
</reference>
<dbReference type="AlphaFoldDB" id="A0A1B9VVD8"/>
<dbReference type="EMBL" id="NOWI01000008">
    <property type="protein sequence ID" value="RFT43251.1"/>
    <property type="molecule type" value="Genomic_DNA"/>
</dbReference>
<gene>
    <name evidence="2" type="ORF">CHT91_10095</name>
</gene>
<dbReference type="Proteomes" id="UP000259211">
    <property type="component" value="Unassembled WGS sequence"/>
</dbReference>
<evidence type="ECO:0000256" key="1">
    <source>
        <dbReference type="ARBA" id="ARBA00009108"/>
    </source>
</evidence>
<organism evidence="2 3">
    <name type="scientific">Cutibacterium avidum</name>
    <dbReference type="NCBI Taxonomy" id="33010"/>
    <lineage>
        <taxon>Bacteria</taxon>
        <taxon>Bacillati</taxon>
        <taxon>Actinomycetota</taxon>
        <taxon>Actinomycetes</taxon>
        <taxon>Propionibacteriales</taxon>
        <taxon>Propionibacteriaceae</taxon>
        <taxon>Cutibacterium</taxon>
    </lineage>
</organism>
<dbReference type="PANTHER" id="PTHR37313">
    <property type="entry name" value="UPF0749 PROTEIN RV1825"/>
    <property type="match status" value="1"/>
</dbReference>
<accession>A0A1B9VVD8</accession>
<comment type="similarity">
    <text evidence="1">Belongs to the UPF0749 family.</text>
</comment>
<dbReference type="Pfam" id="PF05949">
    <property type="entry name" value="DUF881"/>
    <property type="match status" value="1"/>
</dbReference>
<comment type="caution">
    <text evidence="2">The sequence shown here is derived from an EMBL/GenBank/DDBJ whole genome shotgun (WGS) entry which is preliminary data.</text>
</comment>
<sequence>MPEHHDPREWAGNHWRKIGKDLTSVSTGQILVAIILCLCSFMIVTQVHSQHNQDAYSTMSRADLVTMLDTLSESSRQLDSEIADLRATTRELQSGANSRKVAQQEAEDRLTRMKVLAGTVPVHGPGIKITIDDPDEKVTSDMMLDAVEEMRDAGAEAMVLNNKVRIVADTWFAASPDGLEVSGTTISRPYTLAVIGDPHALREGARFRGGLVSQMESDKVGASVEITTSQDLIISAVAHPRPMTHATPVR</sequence>
<dbReference type="RefSeq" id="WP_065672696.1">
    <property type="nucleotide sequence ID" value="NZ_CP016954.1"/>
</dbReference>
<dbReference type="InterPro" id="IPR010273">
    <property type="entry name" value="DUF881"/>
</dbReference>
<dbReference type="Gene3D" id="3.30.70.1880">
    <property type="entry name" value="Protein of unknown function DUF881"/>
    <property type="match status" value="1"/>
</dbReference>
<name>A0A1B9VVD8_9ACTN</name>
<dbReference type="GO" id="GO:0005886">
    <property type="term" value="C:plasma membrane"/>
    <property type="evidence" value="ECO:0007669"/>
    <property type="project" value="TreeGrafter"/>
</dbReference>
<protein>
    <submittedName>
        <fullName evidence="2">DUF881 domain-containing protein</fullName>
    </submittedName>
</protein>
<evidence type="ECO:0000313" key="3">
    <source>
        <dbReference type="Proteomes" id="UP000259211"/>
    </source>
</evidence>
<dbReference type="STRING" id="33010.BFS79_01605"/>
<proteinExistence type="inferred from homology"/>
<dbReference type="eggNOG" id="COG3879">
    <property type="taxonomic scope" value="Bacteria"/>
</dbReference>